<comment type="caution">
    <text evidence="1">The sequence shown here is derived from an EMBL/GenBank/DDBJ whole genome shotgun (WGS) entry which is preliminary data.</text>
</comment>
<reference evidence="1 2" key="1">
    <citation type="submission" date="2019-02" db="EMBL/GenBank/DDBJ databases">
        <title>Deep-cultivation of Planctomycetes and their phenomic and genomic characterization uncovers novel biology.</title>
        <authorList>
            <person name="Wiegand S."/>
            <person name="Jogler M."/>
            <person name="Boedeker C."/>
            <person name="Pinto D."/>
            <person name="Vollmers J."/>
            <person name="Rivas-Marin E."/>
            <person name="Kohn T."/>
            <person name="Peeters S.H."/>
            <person name="Heuer A."/>
            <person name="Rast P."/>
            <person name="Oberbeckmann S."/>
            <person name="Bunk B."/>
            <person name="Jeske O."/>
            <person name="Meyerdierks A."/>
            <person name="Storesund J.E."/>
            <person name="Kallscheuer N."/>
            <person name="Luecker S."/>
            <person name="Lage O.M."/>
            <person name="Pohl T."/>
            <person name="Merkel B.J."/>
            <person name="Hornburger P."/>
            <person name="Mueller R.-W."/>
            <person name="Bruemmer F."/>
            <person name="Labrenz M."/>
            <person name="Spormann A.M."/>
            <person name="Op Den Camp H."/>
            <person name="Overmann J."/>
            <person name="Amann R."/>
            <person name="Jetten M.S.M."/>
            <person name="Mascher T."/>
            <person name="Medema M.H."/>
            <person name="Devos D.P."/>
            <person name="Kaster A.-K."/>
            <person name="Ovreas L."/>
            <person name="Rohde M."/>
            <person name="Galperin M.Y."/>
            <person name="Jogler C."/>
        </authorList>
    </citation>
    <scope>NUCLEOTIDE SEQUENCE [LARGE SCALE GENOMIC DNA]</scope>
    <source>
        <strain evidence="1 2">Enr8</strain>
    </source>
</reference>
<organism evidence="1 2">
    <name type="scientific">Blastopirellula retiformator</name>
    <dbReference type="NCBI Taxonomy" id="2527970"/>
    <lineage>
        <taxon>Bacteria</taxon>
        <taxon>Pseudomonadati</taxon>
        <taxon>Planctomycetota</taxon>
        <taxon>Planctomycetia</taxon>
        <taxon>Pirellulales</taxon>
        <taxon>Pirellulaceae</taxon>
        <taxon>Blastopirellula</taxon>
    </lineage>
</organism>
<accession>A0A5C5V197</accession>
<gene>
    <name evidence="1" type="ORF">Enr8_34340</name>
</gene>
<name>A0A5C5V197_9BACT</name>
<evidence type="ECO:0000313" key="2">
    <source>
        <dbReference type="Proteomes" id="UP000318878"/>
    </source>
</evidence>
<keyword evidence="2" id="KW-1185">Reference proteome</keyword>
<evidence type="ECO:0000313" key="1">
    <source>
        <dbReference type="EMBL" id="TWT31512.1"/>
    </source>
</evidence>
<proteinExistence type="predicted"/>
<dbReference type="Proteomes" id="UP000318878">
    <property type="component" value="Unassembled WGS sequence"/>
</dbReference>
<sequence length="137" mass="16368">MPEQQVFLCGVPYRMTNRGPMFCLSSNSNGVRWEFHTTPYDSDDLEQLLRVFATDLGLECSFRFPEPIDQFPTSRHEAPGDIHAYLLRVDVEYSAWRRRDEFRRRWCLSDEAQSRVRRKPIQRLIDNAVRKLEEWKS</sequence>
<dbReference type="AlphaFoldDB" id="A0A5C5V197"/>
<dbReference type="EMBL" id="SJPF01000004">
    <property type="protein sequence ID" value="TWT31512.1"/>
    <property type="molecule type" value="Genomic_DNA"/>
</dbReference>
<protein>
    <submittedName>
        <fullName evidence="1">Uncharacterized protein</fullName>
    </submittedName>
</protein>